<dbReference type="AlphaFoldDB" id="V5HWB4"/>
<evidence type="ECO:0000313" key="2">
    <source>
        <dbReference type="Proteomes" id="UP000018001"/>
    </source>
</evidence>
<dbReference type="Proteomes" id="UP000018001">
    <property type="component" value="Unassembled WGS sequence"/>
</dbReference>
<keyword evidence="2" id="KW-1185">Reference proteome</keyword>
<proteinExistence type="predicted"/>
<comment type="caution">
    <text evidence="1">The sequence shown here is derived from an EMBL/GenBank/DDBJ whole genome shotgun (WGS) entry which is preliminary data.</text>
</comment>
<gene>
    <name evidence="1" type="ORF">PVAR5_2696</name>
</gene>
<protein>
    <submittedName>
        <fullName evidence="1">Uncharacterized protein</fullName>
    </submittedName>
</protein>
<dbReference type="EMBL" id="BAUL01000078">
    <property type="protein sequence ID" value="GAD94075.1"/>
    <property type="molecule type" value="Genomic_DNA"/>
</dbReference>
<name>V5HWB4_BYSSN</name>
<sequence length="127" mass="13889">MHQSLPRATLSAAGSHASVAGSLTGHHDAAAVNVEAKETGCPFQTTQQQLSERSNYIVSQNLIVAPVVVEQAYPVWTAACGMRRRLNSEKSTGLDKYLVPEPAAKEKNRQFTAQGQRVKDRIFRVVK</sequence>
<evidence type="ECO:0000313" key="1">
    <source>
        <dbReference type="EMBL" id="GAD94075.1"/>
    </source>
</evidence>
<dbReference type="InParanoid" id="V5HWB4"/>
<organism evidence="1 2">
    <name type="scientific">Byssochlamys spectabilis (strain No. 5 / NBRC 109023)</name>
    <name type="common">Paecilomyces variotii</name>
    <dbReference type="NCBI Taxonomy" id="1356009"/>
    <lineage>
        <taxon>Eukaryota</taxon>
        <taxon>Fungi</taxon>
        <taxon>Dikarya</taxon>
        <taxon>Ascomycota</taxon>
        <taxon>Pezizomycotina</taxon>
        <taxon>Eurotiomycetes</taxon>
        <taxon>Eurotiomycetidae</taxon>
        <taxon>Eurotiales</taxon>
        <taxon>Thermoascaceae</taxon>
        <taxon>Paecilomyces</taxon>
    </lineage>
</organism>
<reference evidence="2" key="1">
    <citation type="journal article" date="2014" name="Genome Announc.">
        <title>Draft genome sequence of the formaldehyde-resistant fungus Byssochlamys spectabilis No. 5 (anamorph Paecilomyces variotii No. 5) (NBRC109023).</title>
        <authorList>
            <person name="Oka T."/>
            <person name="Ekino K."/>
            <person name="Fukuda K."/>
            <person name="Nomura Y."/>
        </authorList>
    </citation>
    <scope>NUCLEOTIDE SEQUENCE [LARGE SCALE GENOMIC DNA]</scope>
    <source>
        <strain evidence="2">No. 5 / NBRC 109023</strain>
    </source>
</reference>
<accession>V5HWB4</accession>
<dbReference type="HOGENOM" id="CLU_1970216_0_0_1"/>